<dbReference type="PANTHER" id="PTHR43364">
    <property type="entry name" value="NADH-SPECIFIC METHYLGLYOXAL REDUCTASE-RELATED"/>
    <property type="match status" value="1"/>
</dbReference>
<dbReference type="Pfam" id="PF00248">
    <property type="entry name" value="Aldo_ket_red"/>
    <property type="match status" value="1"/>
</dbReference>
<dbReference type="Proteomes" id="UP000576969">
    <property type="component" value="Unassembled WGS sequence"/>
</dbReference>
<dbReference type="GO" id="GO:0005829">
    <property type="term" value="C:cytosol"/>
    <property type="evidence" value="ECO:0007669"/>
    <property type="project" value="TreeGrafter"/>
</dbReference>
<proteinExistence type="predicted"/>
<comment type="caution">
    <text evidence="2">The sequence shown here is derived from an EMBL/GenBank/DDBJ whole genome shotgun (WGS) entry which is preliminary data.</text>
</comment>
<evidence type="ECO:0000313" key="2">
    <source>
        <dbReference type="EMBL" id="NYE19012.1"/>
    </source>
</evidence>
<sequence length="320" mass="34888">MTDAPPGLALGTMLFGTKTPEPVAFALLDRFVERGGMWIDTADCYAFWLSESGRGDDSERVIGRWLAARPGLRDSVRISTKVGAEPADDRSWRGWPGNREGLSKVAVLRAVEASLARLGVDRVDLLWLHQEDRSVPIEETADAADELVREGAVDRIGASNHPAWRVERARAHALARGARPIDAVQLAATYLRPRPGATIPGNDHLFGQLSDEQLDHARETGMEVWAYTPLLRGAYDDPARAIPDAFRHEGSDRRLAALNRVAARHRATAGQIVLAWLMHREPGMRPIVGASSLAQLDHALDSADILLSADDLAELDGVDG</sequence>
<dbReference type="EMBL" id="JACCBV010000001">
    <property type="protein sequence ID" value="NYE19012.1"/>
    <property type="molecule type" value="Genomic_DNA"/>
</dbReference>
<dbReference type="Gene3D" id="3.20.20.100">
    <property type="entry name" value="NADP-dependent oxidoreductase domain"/>
    <property type="match status" value="1"/>
</dbReference>
<organism evidence="2 3">
    <name type="scientific">Microbacterium immunditiarum</name>
    <dbReference type="NCBI Taxonomy" id="337480"/>
    <lineage>
        <taxon>Bacteria</taxon>
        <taxon>Bacillati</taxon>
        <taxon>Actinomycetota</taxon>
        <taxon>Actinomycetes</taxon>
        <taxon>Micrococcales</taxon>
        <taxon>Microbacteriaceae</taxon>
        <taxon>Microbacterium</taxon>
    </lineage>
</organism>
<dbReference type="InterPro" id="IPR036812">
    <property type="entry name" value="NAD(P)_OxRdtase_dom_sf"/>
</dbReference>
<gene>
    <name evidence="2" type="ORF">BJ991_001040</name>
</gene>
<dbReference type="PANTHER" id="PTHR43364:SF6">
    <property type="entry name" value="OXIDOREDUCTASE-RELATED"/>
    <property type="match status" value="1"/>
</dbReference>
<keyword evidence="3" id="KW-1185">Reference proteome</keyword>
<dbReference type="InterPro" id="IPR050523">
    <property type="entry name" value="AKR_Detox_Biosynth"/>
</dbReference>
<accession>A0A7Y9KH09</accession>
<feature type="domain" description="NADP-dependent oxidoreductase" evidence="1">
    <location>
        <begin position="8"/>
        <end position="318"/>
    </location>
</feature>
<dbReference type="InterPro" id="IPR023210">
    <property type="entry name" value="NADP_OxRdtase_dom"/>
</dbReference>
<dbReference type="SUPFAM" id="SSF51430">
    <property type="entry name" value="NAD(P)-linked oxidoreductase"/>
    <property type="match status" value="1"/>
</dbReference>
<reference evidence="2 3" key="1">
    <citation type="submission" date="2020-07" db="EMBL/GenBank/DDBJ databases">
        <title>Sequencing the genomes of 1000 actinobacteria strains.</title>
        <authorList>
            <person name="Klenk H.-P."/>
        </authorList>
    </citation>
    <scope>NUCLEOTIDE SEQUENCE [LARGE SCALE GENOMIC DNA]</scope>
    <source>
        <strain evidence="2 3">DSM 24662</strain>
    </source>
</reference>
<dbReference type="RefSeq" id="WP_179488061.1">
    <property type="nucleotide sequence ID" value="NZ_JACCBV010000001.1"/>
</dbReference>
<name>A0A7Y9KH09_9MICO</name>
<dbReference type="AlphaFoldDB" id="A0A7Y9KH09"/>
<evidence type="ECO:0000259" key="1">
    <source>
        <dbReference type="Pfam" id="PF00248"/>
    </source>
</evidence>
<protein>
    <submittedName>
        <fullName evidence="2">Aryl-alcohol dehydrogenase-like predicted oxidoreductase</fullName>
    </submittedName>
</protein>
<evidence type="ECO:0000313" key="3">
    <source>
        <dbReference type="Proteomes" id="UP000576969"/>
    </source>
</evidence>